<dbReference type="InterPro" id="IPR036439">
    <property type="entry name" value="Dockerin_dom_sf"/>
</dbReference>
<sequence>MKGKTDKKQLAPLMKKSMLTVLGLSIALPFGGSLPQATADAGPEQVFIKGSVLNDRIVWLNNSSDNFDTGLTDIWVNHSEVSIDLSQHFPINYFKDFSASSDNPQVAQAYVSNNRLYVIPSKAGTVNIKLTARHAVSDEEVSDYIRLYVNKQGDVNNDGKVNSTDAVEILRYIRNEVVQRSSISNLRLNRLDVDRDGEVQWSDARILMEKYTIKQLGAENKNVVLTFEQATDAPYALNGKIMGDMNIGSVLTSRFEYYDFDNPTDAPGNTIYQWYRSSDAEGLNKTEIAQATTRDYTITSEDENKYLFLESTPFTSFGRKGNKLLIPASGSVTKDGLNDFIQSLSPPNGSVGVEVNGTIEVTYKKTLNPYAMDEFMIKELSSGNIVATYSGSQDYEIIGNKLIITLKNLLPNTSYSVEIPQHVIYVLNEDDLPTGAVSTGFQPGEVPWTFKTKEGEQSPP</sequence>
<protein>
    <recommendedName>
        <fullName evidence="2">Dockerin domain-containing protein</fullName>
    </recommendedName>
</protein>
<dbReference type="RefSeq" id="WP_310139373.1">
    <property type="nucleotide sequence ID" value="NZ_JAVDTR010000005.1"/>
</dbReference>
<dbReference type="GO" id="GO:0000272">
    <property type="term" value="P:polysaccharide catabolic process"/>
    <property type="evidence" value="ECO:0007669"/>
    <property type="project" value="InterPro"/>
</dbReference>
<dbReference type="Pfam" id="PF00404">
    <property type="entry name" value="Dockerin_1"/>
    <property type="match status" value="1"/>
</dbReference>
<dbReference type="PROSITE" id="PS00448">
    <property type="entry name" value="CLOS_CELLULOSOME_RPT"/>
    <property type="match status" value="1"/>
</dbReference>
<dbReference type="InterPro" id="IPR056284">
    <property type="entry name" value="AIR9-like_A9"/>
</dbReference>
<evidence type="ECO:0000313" key="3">
    <source>
        <dbReference type="EMBL" id="MDR6723807.1"/>
    </source>
</evidence>
<accession>A0AAP5H0U0</accession>
<dbReference type="InterPro" id="IPR032812">
    <property type="entry name" value="SbsA_Ig"/>
</dbReference>
<dbReference type="CDD" id="cd14256">
    <property type="entry name" value="Dockerin_I"/>
    <property type="match status" value="1"/>
</dbReference>
<evidence type="ECO:0000256" key="1">
    <source>
        <dbReference type="ARBA" id="ARBA00022729"/>
    </source>
</evidence>
<dbReference type="AlphaFoldDB" id="A0AAP5H0U0"/>
<name>A0AAP5H0U0_PAEAM</name>
<dbReference type="Pfam" id="PF23197">
    <property type="entry name" value="IG_AIR9"/>
    <property type="match status" value="1"/>
</dbReference>
<dbReference type="InterPro" id="IPR016134">
    <property type="entry name" value="Dockerin_dom"/>
</dbReference>
<evidence type="ECO:0000313" key="4">
    <source>
        <dbReference type="Proteomes" id="UP001254832"/>
    </source>
</evidence>
<keyword evidence="1" id="KW-0732">Signal</keyword>
<dbReference type="SUPFAM" id="SSF63446">
    <property type="entry name" value="Type I dockerin domain"/>
    <property type="match status" value="1"/>
</dbReference>
<dbReference type="EMBL" id="JAVDTR010000005">
    <property type="protein sequence ID" value="MDR6723807.1"/>
    <property type="molecule type" value="Genomic_DNA"/>
</dbReference>
<dbReference type="Proteomes" id="UP001254832">
    <property type="component" value="Unassembled WGS sequence"/>
</dbReference>
<gene>
    <name evidence="3" type="ORF">J2W91_002269</name>
</gene>
<comment type="caution">
    <text evidence="3">The sequence shown here is derived from an EMBL/GenBank/DDBJ whole genome shotgun (WGS) entry which is preliminary data.</text>
</comment>
<evidence type="ECO:0000259" key="2">
    <source>
        <dbReference type="PROSITE" id="PS51766"/>
    </source>
</evidence>
<reference evidence="3" key="1">
    <citation type="submission" date="2023-07" db="EMBL/GenBank/DDBJ databases">
        <title>Sorghum-associated microbial communities from plants grown in Nebraska, USA.</title>
        <authorList>
            <person name="Schachtman D."/>
        </authorList>
    </citation>
    <scope>NUCLEOTIDE SEQUENCE</scope>
    <source>
        <strain evidence="3">BE80</strain>
    </source>
</reference>
<dbReference type="Gene3D" id="1.10.1330.10">
    <property type="entry name" value="Dockerin domain"/>
    <property type="match status" value="1"/>
</dbReference>
<dbReference type="InterPro" id="IPR002105">
    <property type="entry name" value="Dockerin_1_rpt"/>
</dbReference>
<proteinExistence type="predicted"/>
<dbReference type="Gene3D" id="2.60.40.2700">
    <property type="match status" value="1"/>
</dbReference>
<organism evidence="3 4">
    <name type="scientific">Paenibacillus amylolyticus</name>
    <dbReference type="NCBI Taxonomy" id="1451"/>
    <lineage>
        <taxon>Bacteria</taxon>
        <taxon>Bacillati</taxon>
        <taxon>Bacillota</taxon>
        <taxon>Bacilli</taxon>
        <taxon>Bacillales</taxon>
        <taxon>Paenibacillaceae</taxon>
        <taxon>Paenibacillus</taxon>
    </lineage>
</organism>
<dbReference type="PROSITE" id="PS51766">
    <property type="entry name" value="DOCKERIN"/>
    <property type="match status" value="1"/>
</dbReference>
<feature type="domain" description="Dockerin" evidence="2">
    <location>
        <begin position="148"/>
        <end position="221"/>
    </location>
</feature>
<dbReference type="Pfam" id="PF13205">
    <property type="entry name" value="Big_5"/>
    <property type="match status" value="1"/>
</dbReference>
<dbReference type="GO" id="GO:0004553">
    <property type="term" value="F:hydrolase activity, hydrolyzing O-glycosyl compounds"/>
    <property type="evidence" value="ECO:0007669"/>
    <property type="project" value="InterPro"/>
</dbReference>